<dbReference type="PIRSF" id="PIRSF000521">
    <property type="entry name" value="Transaminase_4ab_Lys_Orn"/>
    <property type="match status" value="1"/>
</dbReference>
<evidence type="ECO:0000313" key="7">
    <source>
        <dbReference type="Proteomes" id="UP001061302"/>
    </source>
</evidence>
<keyword evidence="2 5" id="KW-0032">Aminotransferase</keyword>
<evidence type="ECO:0000256" key="4">
    <source>
        <dbReference type="ARBA" id="ARBA00022898"/>
    </source>
</evidence>
<dbReference type="NCBIfam" id="NF009047">
    <property type="entry name" value="PRK12381.1"/>
    <property type="match status" value="1"/>
</dbReference>
<feature type="binding site" evidence="5">
    <location>
        <begin position="221"/>
        <end position="224"/>
    </location>
    <ligand>
        <name>pyridoxal 5'-phosphate</name>
        <dbReference type="ChEBI" id="CHEBI:597326"/>
    </ligand>
</feature>
<dbReference type="InterPro" id="IPR049704">
    <property type="entry name" value="Aminotrans_3_PPA_site"/>
</dbReference>
<gene>
    <name evidence="5" type="primary">argD</name>
    <name evidence="6" type="ORF">N8I74_13775</name>
</gene>
<proteinExistence type="inferred from homology"/>
<organism evidence="6 7">
    <name type="scientific">Chitiniphilus purpureus</name>
    <dbReference type="NCBI Taxonomy" id="2981137"/>
    <lineage>
        <taxon>Bacteria</taxon>
        <taxon>Pseudomonadati</taxon>
        <taxon>Pseudomonadota</taxon>
        <taxon>Betaproteobacteria</taxon>
        <taxon>Neisseriales</taxon>
        <taxon>Chitinibacteraceae</taxon>
        <taxon>Chitiniphilus</taxon>
    </lineage>
</organism>
<dbReference type="InterPro" id="IPR004636">
    <property type="entry name" value="AcOrn/SuccOrn_fam"/>
</dbReference>
<dbReference type="InterPro" id="IPR015422">
    <property type="entry name" value="PyrdxlP-dep_Trfase_small"/>
</dbReference>
<dbReference type="Proteomes" id="UP001061302">
    <property type="component" value="Chromosome"/>
</dbReference>
<comment type="similarity">
    <text evidence="5">Belongs to the class-III pyridoxal-phosphate-dependent aminotransferase family. ArgD subfamily.</text>
</comment>
<feature type="binding site" evidence="5">
    <location>
        <position position="139"/>
    </location>
    <ligand>
        <name>N(2)-acetyl-L-ornithine</name>
        <dbReference type="ChEBI" id="CHEBI:57805"/>
    </ligand>
</feature>
<evidence type="ECO:0000256" key="5">
    <source>
        <dbReference type="HAMAP-Rule" id="MF_01107"/>
    </source>
</evidence>
<accession>A0ABY6DLN1</accession>
<dbReference type="PANTHER" id="PTHR11986:SF113">
    <property type="entry name" value="SUCCINYLORNITHINE TRANSAMINASE"/>
    <property type="match status" value="1"/>
</dbReference>
<comment type="catalytic activity">
    <reaction evidence="5">
        <text>N(2)-acetyl-L-ornithine + 2-oxoglutarate = N-acetyl-L-glutamate 5-semialdehyde + L-glutamate</text>
        <dbReference type="Rhea" id="RHEA:18049"/>
        <dbReference type="ChEBI" id="CHEBI:16810"/>
        <dbReference type="ChEBI" id="CHEBI:29123"/>
        <dbReference type="ChEBI" id="CHEBI:29985"/>
        <dbReference type="ChEBI" id="CHEBI:57805"/>
        <dbReference type="EC" id="2.6.1.11"/>
    </reaction>
</comment>
<dbReference type="NCBIfam" id="NF003468">
    <property type="entry name" value="PRK05093.1"/>
    <property type="match status" value="1"/>
</dbReference>
<evidence type="ECO:0000256" key="1">
    <source>
        <dbReference type="ARBA" id="ARBA00022571"/>
    </source>
</evidence>
<keyword evidence="4 5" id="KW-0663">Pyridoxal phosphate</keyword>
<dbReference type="InterPro" id="IPR017652">
    <property type="entry name" value="Ac/SucOrn_transaminase_bac"/>
</dbReference>
<dbReference type="InterPro" id="IPR005814">
    <property type="entry name" value="Aminotrans_3"/>
</dbReference>
<comment type="subunit">
    <text evidence="5">Homodimer.</text>
</comment>
<name>A0ABY6DLN1_9NEIS</name>
<evidence type="ECO:0000313" key="6">
    <source>
        <dbReference type="EMBL" id="UXY14381.1"/>
    </source>
</evidence>
<feature type="binding site" evidence="5">
    <location>
        <position position="278"/>
    </location>
    <ligand>
        <name>N(2)-acetyl-L-ornithine</name>
        <dbReference type="ChEBI" id="CHEBI:57805"/>
    </ligand>
</feature>
<comment type="pathway">
    <text evidence="5">Amino-acid biosynthesis; L-arginine biosynthesis; N(2)-acetyl-L-ornithine from L-glutamate: step 4/4.</text>
</comment>
<dbReference type="NCBIfam" id="TIGR03246">
    <property type="entry name" value="arg_catab_astC"/>
    <property type="match status" value="1"/>
</dbReference>
<dbReference type="HAMAP" id="MF_01107">
    <property type="entry name" value="ArgD_aminotrans_3"/>
    <property type="match status" value="1"/>
</dbReference>
<sequence>MSLSRSDFDQYMVPNYAPAAFVPVRGLGSRVWDQEGREYVDLAGGIAVNALGHCHPELVRALVEQGGKLWHVSNVFTNEPALALAEQLVAATFAERVFFCNSGAEANEAALKLARRAAIELHGERKHKVLSAYNSFHGRTFFTVSVGGQAKYSDGFGPRPAGIAHFDFNDLDSLAALIDDDTAAVIIEPILGESGVVPATREFLQGARHLCDKHGAYLIFDEVQSGMGRTGSLYAYMDYGVVPDILTSAKSLGGGFPIGAMLTSSALAKHLVVGTHGTTYGGNPLACAVAGAALVTINTPEVLEGVRQKHQRFVAGLAAINARHPVFAQLRGRGLLIGAELTPAYAGQAREILAQAAQQGLMVLMAGPNVIRLAPSLVIPDADIDEGLARLERAVAAFVAAQG</sequence>
<evidence type="ECO:0000256" key="2">
    <source>
        <dbReference type="ARBA" id="ARBA00022576"/>
    </source>
</evidence>
<feature type="binding site" evidence="5">
    <location>
        <begin position="103"/>
        <end position="104"/>
    </location>
    <ligand>
        <name>pyridoxal 5'-phosphate</name>
        <dbReference type="ChEBI" id="CHEBI:597326"/>
    </ligand>
</feature>
<protein>
    <recommendedName>
        <fullName evidence="5">Acetylornithine aminotransferase</fullName>
        <shortName evidence="5">ACOAT</shortName>
        <ecNumber evidence="5">2.6.1.11</ecNumber>
    </recommendedName>
</protein>
<dbReference type="NCBIfam" id="NF002325">
    <property type="entry name" value="PRK01278.1"/>
    <property type="match status" value="1"/>
</dbReference>
<dbReference type="EMBL" id="CP106753">
    <property type="protein sequence ID" value="UXY14381.1"/>
    <property type="molecule type" value="Genomic_DNA"/>
</dbReference>
<dbReference type="PANTHER" id="PTHR11986">
    <property type="entry name" value="AMINOTRANSFERASE CLASS III"/>
    <property type="match status" value="1"/>
</dbReference>
<comment type="subcellular location">
    <subcellularLocation>
        <location evidence="5">Cytoplasm</location>
    </subcellularLocation>
</comment>
<reference evidence="6" key="1">
    <citation type="submission" date="2022-10" db="EMBL/GenBank/DDBJ databases">
        <title>Chitiniphilus purpureus sp. nov., a novel chitin-degrading bacterium isolated from crawfish pond sediment.</title>
        <authorList>
            <person name="Li K."/>
        </authorList>
    </citation>
    <scope>NUCLEOTIDE SEQUENCE</scope>
    <source>
        <strain evidence="6">CD1</strain>
    </source>
</reference>
<dbReference type="InterPro" id="IPR015421">
    <property type="entry name" value="PyrdxlP-dep_Trfase_major"/>
</dbReference>
<dbReference type="Pfam" id="PF00202">
    <property type="entry name" value="Aminotran_3"/>
    <property type="match status" value="1"/>
</dbReference>
<comment type="miscellaneous">
    <text evidence="5">May also have succinyldiaminopimelate aminotransferase activity, thus carrying out the corresponding step in lysine biosynthesis.</text>
</comment>
<keyword evidence="5" id="KW-0963">Cytoplasm</keyword>
<feature type="modified residue" description="N6-(pyridoxal phosphate)lysine" evidence="5">
    <location>
        <position position="250"/>
    </location>
</feature>
<dbReference type="InterPro" id="IPR050103">
    <property type="entry name" value="Class-III_PLP-dep_AT"/>
</dbReference>
<feature type="binding site" evidence="5">
    <location>
        <position position="136"/>
    </location>
    <ligand>
        <name>pyridoxal 5'-phosphate</name>
        <dbReference type="ChEBI" id="CHEBI:597326"/>
    </ligand>
</feature>
<dbReference type="NCBIfam" id="TIGR00707">
    <property type="entry name" value="argD"/>
    <property type="match status" value="1"/>
</dbReference>
<keyword evidence="7" id="KW-1185">Reference proteome</keyword>
<feature type="binding site" evidence="5">
    <location>
        <position position="279"/>
    </location>
    <ligand>
        <name>pyridoxal 5'-phosphate</name>
        <dbReference type="ChEBI" id="CHEBI:597326"/>
    </ligand>
</feature>
<dbReference type="CDD" id="cd00610">
    <property type="entry name" value="OAT_like"/>
    <property type="match status" value="1"/>
</dbReference>
<dbReference type="InterPro" id="IPR015424">
    <property type="entry name" value="PyrdxlP-dep_Trfase"/>
</dbReference>
<dbReference type="PROSITE" id="PS00600">
    <property type="entry name" value="AA_TRANSFER_CLASS_3"/>
    <property type="match status" value="1"/>
</dbReference>
<comment type="cofactor">
    <cofactor evidence="5">
        <name>pyridoxal 5'-phosphate</name>
        <dbReference type="ChEBI" id="CHEBI:597326"/>
    </cofactor>
    <text evidence="5">Binds 1 pyridoxal phosphate per subunit.</text>
</comment>
<dbReference type="Gene3D" id="3.90.1150.10">
    <property type="entry name" value="Aspartate Aminotransferase, domain 1"/>
    <property type="match status" value="1"/>
</dbReference>
<dbReference type="Gene3D" id="3.40.640.10">
    <property type="entry name" value="Type I PLP-dependent aspartate aminotransferase-like (Major domain)"/>
    <property type="match status" value="1"/>
</dbReference>
<dbReference type="SUPFAM" id="SSF53383">
    <property type="entry name" value="PLP-dependent transferases"/>
    <property type="match status" value="1"/>
</dbReference>
<dbReference type="EC" id="2.6.1.11" evidence="5"/>
<dbReference type="GO" id="GO:0008483">
    <property type="term" value="F:transaminase activity"/>
    <property type="evidence" value="ECO:0007669"/>
    <property type="project" value="UniProtKB-KW"/>
</dbReference>
<keyword evidence="3 5" id="KW-0808">Transferase</keyword>
<dbReference type="RefSeq" id="WP_263123680.1">
    <property type="nucleotide sequence ID" value="NZ_CP106753.1"/>
</dbReference>
<keyword evidence="5" id="KW-0028">Amino-acid biosynthesis</keyword>
<keyword evidence="1 5" id="KW-0055">Arginine biosynthesis</keyword>
<evidence type="ECO:0000256" key="3">
    <source>
        <dbReference type="ARBA" id="ARBA00022679"/>
    </source>
</evidence>